<dbReference type="Pfam" id="PF06155">
    <property type="entry name" value="GBBH-like_N"/>
    <property type="match status" value="1"/>
</dbReference>
<dbReference type="STRING" id="2903.R1EXK0"/>
<dbReference type="GO" id="GO:0016706">
    <property type="term" value="F:2-oxoglutarate-dependent dioxygenase activity"/>
    <property type="evidence" value="ECO:0007669"/>
    <property type="project" value="UniProtKB-ARBA"/>
</dbReference>
<reference evidence="9" key="2">
    <citation type="submission" date="2024-10" db="UniProtKB">
        <authorList>
            <consortium name="EnsemblProtists"/>
        </authorList>
    </citation>
    <scope>IDENTIFICATION</scope>
</reference>
<dbReference type="PANTHER" id="PTHR10696:SF25">
    <property type="entry name" value="OXIDOREDUCTASE AIM17-RELATED"/>
    <property type="match status" value="1"/>
</dbReference>
<dbReference type="PANTHER" id="PTHR10696">
    <property type="entry name" value="GAMMA-BUTYROBETAINE HYDROXYLASE-RELATED"/>
    <property type="match status" value="1"/>
</dbReference>
<evidence type="ECO:0000256" key="5">
    <source>
        <dbReference type="ARBA" id="ARBA00023002"/>
    </source>
</evidence>
<protein>
    <recommendedName>
        <fullName evidence="11">TauD/TfdA-like domain-containing protein</fullName>
    </recommendedName>
</protein>
<dbReference type="Pfam" id="PF02668">
    <property type="entry name" value="TauD"/>
    <property type="match status" value="1"/>
</dbReference>
<keyword evidence="5" id="KW-0560">Oxidoreductase</keyword>
<evidence type="ECO:0000259" key="7">
    <source>
        <dbReference type="Pfam" id="PF02668"/>
    </source>
</evidence>
<evidence type="ECO:0000313" key="10">
    <source>
        <dbReference type="Proteomes" id="UP000013827"/>
    </source>
</evidence>
<evidence type="ECO:0000256" key="4">
    <source>
        <dbReference type="ARBA" id="ARBA00022964"/>
    </source>
</evidence>
<dbReference type="InterPro" id="IPR042098">
    <property type="entry name" value="TauD-like_sf"/>
</dbReference>
<dbReference type="InterPro" id="IPR050411">
    <property type="entry name" value="AlphaKG_dependent_hydroxylases"/>
</dbReference>
<dbReference type="GeneID" id="17271121"/>
<keyword evidence="4" id="KW-0223">Dioxygenase</keyword>
<evidence type="ECO:0000256" key="1">
    <source>
        <dbReference type="ARBA" id="ARBA00001954"/>
    </source>
</evidence>
<sequence>MLHLLALHAATTPSLPPSTCKPADGPTVLIEDGHLTLAWSDGVSSTVHGAWLRERCLGPASVEQATKQPLHGHESFDDSAWAVEAASVEAANSSTAALLHVTFGDGHKSILESGKLKAELTGCGESVVQPPELAALPERLLWSGTSPGTASLPRTPLQGRLPPRHKYEALSTSPSGLHALTTQLLTLGFAIVEGVPKVEGQCEEFAGKISFLRALHAIKHCSCGDGEPIPCKQCSVVNYAVDAVAVAEQLRETHPADFALLANTQVRWENSAHDGRDFISAYVRHAPMIELEPTTGKILAINFSSKSGGYAPPMEPQLAHAFYQARRLFARMLNDPSNKIMLQLRAGDLWVFDNRRLLHGRSVIHPDTDGERHIEGCYMQRDGLLFHHERSRRASRADQ</sequence>
<dbReference type="OMA" id="GRHIIQC"/>
<dbReference type="Proteomes" id="UP000013827">
    <property type="component" value="Unassembled WGS sequence"/>
</dbReference>
<dbReference type="KEGG" id="ehx:EMIHUDRAFT_254578"/>
<evidence type="ECO:0008006" key="11">
    <source>
        <dbReference type="Google" id="ProtNLM"/>
    </source>
</evidence>
<dbReference type="Gene3D" id="3.60.130.10">
    <property type="entry name" value="Clavaminate synthase-like"/>
    <property type="match status" value="1"/>
</dbReference>
<dbReference type="PaxDb" id="2903-EOD25574"/>
<evidence type="ECO:0000259" key="8">
    <source>
        <dbReference type="Pfam" id="PF06155"/>
    </source>
</evidence>
<keyword evidence="10" id="KW-1185">Reference proteome</keyword>
<feature type="domain" description="Gamma-butyrobetaine hydroxylase-like N-terminal" evidence="8">
    <location>
        <begin position="32"/>
        <end position="110"/>
    </location>
</feature>
<name>A0A0D3JPY9_EMIH1</name>
<feature type="domain" description="TauD/TfdA-like" evidence="7">
    <location>
        <begin position="240"/>
        <end position="378"/>
    </location>
</feature>
<dbReference type="InterPro" id="IPR010376">
    <property type="entry name" value="GBBH-like_N"/>
</dbReference>
<comment type="similarity">
    <text evidence="2">Belongs to the gamma-BBH/TMLD family.</text>
</comment>
<evidence type="ECO:0000256" key="6">
    <source>
        <dbReference type="ARBA" id="ARBA00023004"/>
    </source>
</evidence>
<accession>A0A0D3JPY9</accession>
<dbReference type="SUPFAM" id="SSF51197">
    <property type="entry name" value="Clavaminate synthase-like"/>
    <property type="match status" value="1"/>
</dbReference>
<dbReference type="InterPro" id="IPR003819">
    <property type="entry name" value="TauD/TfdA-like"/>
</dbReference>
<dbReference type="Gene3D" id="3.30.2020.30">
    <property type="match status" value="1"/>
</dbReference>
<dbReference type="GO" id="GO:0046872">
    <property type="term" value="F:metal ion binding"/>
    <property type="evidence" value="ECO:0007669"/>
    <property type="project" value="UniProtKB-KW"/>
</dbReference>
<dbReference type="GO" id="GO:0045329">
    <property type="term" value="P:carnitine biosynthetic process"/>
    <property type="evidence" value="ECO:0007669"/>
    <property type="project" value="TreeGrafter"/>
</dbReference>
<organism evidence="9 10">
    <name type="scientific">Emiliania huxleyi (strain CCMP1516)</name>
    <dbReference type="NCBI Taxonomy" id="280463"/>
    <lineage>
        <taxon>Eukaryota</taxon>
        <taxon>Haptista</taxon>
        <taxon>Haptophyta</taxon>
        <taxon>Prymnesiophyceae</taxon>
        <taxon>Isochrysidales</taxon>
        <taxon>Noelaerhabdaceae</taxon>
        <taxon>Emiliania</taxon>
    </lineage>
</organism>
<comment type="cofactor">
    <cofactor evidence="1">
        <name>Fe(2+)</name>
        <dbReference type="ChEBI" id="CHEBI:29033"/>
    </cofactor>
</comment>
<dbReference type="InterPro" id="IPR038492">
    <property type="entry name" value="GBBH-like_N_sf"/>
</dbReference>
<dbReference type="HOGENOM" id="CLU_021859_2_0_1"/>
<dbReference type="AlphaFoldDB" id="A0A0D3JPY9"/>
<dbReference type="GO" id="GO:0005739">
    <property type="term" value="C:mitochondrion"/>
    <property type="evidence" value="ECO:0007669"/>
    <property type="project" value="TreeGrafter"/>
</dbReference>
<evidence type="ECO:0000256" key="3">
    <source>
        <dbReference type="ARBA" id="ARBA00022723"/>
    </source>
</evidence>
<keyword evidence="3" id="KW-0479">Metal-binding</keyword>
<evidence type="ECO:0000256" key="2">
    <source>
        <dbReference type="ARBA" id="ARBA00008654"/>
    </source>
</evidence>
<evidence type="ECO:0000313" key="9">
    <source>
        <dbReference type="EnsemblProtists" id="EOD25574"/>
    </source>
</evidence>
<dbReference type="EnsemblProtists" id="EOD25574">
    <property type="protein sequence ID" value="EOD25574"/>
    <property type="gene ID" value="EMIHUDRAFT_254578"/>
</dbReference>
<keyword evidence="6" id="KW-0408">Iron</keyword>
<dbReference type="eggNOG" id="KOG3889">
    <property type="taxonomic scope" value="Eukaryota"/>
</dbReference>
<reference evidence="10" key="1">
    <citation type="journal article" date="2013" name="Nature">
        <title>Pan genome of the phytoplankton Emiliania underpins its global distribution.</title>
        <authorList>
            <person name="Read B.A."/>
            <person name="Kegel J."/>
            <person name="Klute M.J."/>
            <person name="Kuo A."/>
            <person name="Lefebvre S.C."/>
            <person name="Maumus F."/>
            <person name="Mayer C."/>
            <person name="Miller J."/>
            <person name="Monier A."/>
            <person name="Salamov A."/>
            <person name="Young J."/>
            <person name="Aguilar M."/>
            <person name="Claverie J.M."/>
            <person name="Frickenhaus S."/>
            <person name="Gonzalez K."/>
            <person name="Herman E.K."/>
            <person name="Lin Y.C."/>
            <person name="Napier J."/>
            <person name="Ogata H."/>
            <person name="Sarno A.F."/>
            <person name="Shmutz J."/>
            <person name="Schroeder D."/>
            <person name="de Vargas C."/>
            <person name="Verret F."/>
            <person name="von Dassow P."/>
            <person name="Valentin K."/>
            <person name="Van de Peer Y."/>
            <person name="Wheeler G."/>
            <person name="Dacks J.B."/>
            <person name="Delwiche C.F."/>
            <person name="Dyhrman S.T."/>
            <person name="Glockner G."/>
            <person name="John U."/>
            <person name="Richards T."/>
            <person name="Worden A.Z."/>
            <person name="Zhang X."/>
            <person name="Grigoriev I.V."/>
            <person name="Allen A.E."/>
            <person name="Bidle K."/>
            <person name="Borodovsky M."/>
            <person name="Bowler C."/>
            <person name="Brownlee C."/>
            <person name="Cock J.M."/>
            <person name="Elias M."/>
            <person name="Gladyshev V.N."/>
            <person name="Groth M."/>
            <person name="Guda C."/>
            <person name="Hadaegh A."/>
            <person name="Iglesias-Rodriguez M.D."/>
            <person name="Jenkins J."/>
            <person name="Jones B.M."/>
            <person name="Lawson T."/>
            <person name="Leese F."/>
            <person name="Lindquist E."/>
            <person name="Lobanov A."/>
            <person name="Lomsadze A."/>
            <person name="Malik S.B."/>
            <person name="Marsh M.E."/>
            <person name="Mackinder L."/>
            <person name="Mock T."/>
            <person name="Mueller-Roeber B."/>
            <person name="Pagarete A."/>
            <person name="Parker M."/>
            <person name="Probert I."/>
            <person name="Quesneville H."/>
            <person name="Raines C."/>
            <person name="Rensing S.A."/>
            <person name="Riano-Pachon D.M."/>
            <person name="Richier S."/>
            <person name="Rokitta S."/>
            <person name="Shiraiwa Y."/>
            <person name="Soanes D.M."/>
            <person name="van der Giezen M."/>
            <person name="Wahlund T.M."/>
            <person name="Williams B."/>
            <person name="Wilson W."/>
            <person name="Wolfe G."/>
            <person name="Wurch L.L."/>
        </authorList>
    </citation>
    <scope>NUCLEOTIDE SEQUENCE</scope>
</reference>
<dbReference type="RefSeq" id="XP_005778003.1">
    <property type="nucleotide sequence ID" value="XM_005777946.1"/>
</dbReference>
<proteinExistence type="inferred from homology"/>